<dbReference type="InParanoid" id="A0A165GHG6"/>
<dbReference type="PANTHER" id="PTHR15430">
    <property type="entry name" value="GLOMULIN"/>
    <property type="match status" value="1"/>
</dbReference>
<dbReference type="RefSeq" id="XP_040768093.1">
    <property type="nucleotide sequence ID" value="XM_040908058.1"/>
</dbReference>
<accession>A0A165GHG6</accession>
<name>A0A165GHG6_9APHY</name>
<dbReference type="STRING" id="1314785.A0A165GHG6"/>
<dbReference type="SUPFAM" id="SSF48371">
    <property type="entry name" value="ARM repeat"/>
    <property type="match status" value="1"/>
</dbReference>
<gene>
    <name evidence="1" type="ORF">LAESUDRAFT_721690</name>
</gene>
<sequence>MRAQDPSIAVTANVMSAVHDERPKKSLTQIARAIEHLGSTEVLEPLTLVALLLPSSRDGAEQLLNLMAQQCSAKEVVMATKEALEHLALSLDGDDETEAVPDTNSGATQLERGLRLYIRSVPRLPKRKKSASEVLQPLVSELEALNMRIGGTASAEESRALISSASELATSIYASVESDTTVDIKLLSEVKAILYSFLSSVIEAFIDAVKEDLATKAFAAHFPRLIVPQSEETSSSEQVGVISTVQAAVTALGFRISDYESRLSLGSLVLLAHSPSYSFSVPMLTSFFPIILISLQSNTALDEVLSLLINSIVPLQSQSPSELPPDLIVPLAHVLPPLASVHPEPSTRHQTFRLLSVVLSLAPSPLRLQLLYGLLTDPDSLPQMRVAAVGLVKEAVLEGLSTTMGSSDAARNVFASPIFLQTLGSTILQTDPPELFTSGEQLSLAEFLESAEPLRLVECLALYYVLLLRDVQNRTGVRDKDNLSNVERTLLRPLRQQFEAWNHDGDSSHTGDSEMQLAILDMWLDRVSDAVKSIYAV</sequence>
<evidence type="ECO:0008006" key="3">
    <source>
        <dbReference type="Google" id="ProtNLM"/>
    </source>
</evidence>
<reference evidence="1 2" key="1">
    <citation type="journal article" date="2016" name="Mol. Biol. Evol.">
        <title>Comparative Genomics of Early-Diverging Mushroom-Forming Fungi Provides Insights into the Origins of Lignocellulose Decay Capabilities.</title>
        <authorList>
            <person name="Nagy L.G."/>
            <person name="Riley R."/>
            <person name="Tritt A."/>
            <person name="Adam C."/>
            <person name="Daum C."/>
            <person name="Floudas D."/>
            <person name="Sun H."/>
            <person name="Yadav J.S."/>
            <person name="Pangilinan J."/>
            <person name="Larsson K.H."/>
            <person name="Matsuura K."/>
            <person name="Barry K."/>
            <person name="Labutti K."/>
            <person name="Kuo R."/>
            <person name="Ohm R.A."/>
            <person name="Bhattacharya S.S."/>
            <person name="Shirouzu T."/>
            <person name="Yoshinaga Y."/>
            <person name="Martin F.M."/>
            <person name="Grigoriev I.V."/>
            <person name="Hibbett D.S."/>
        </authorList>
    </citation>
    <scope>NUCLEOTIDE SEQUENCE [LARGE SCALE GENOMIC DNA]</scope>
    <source>
        <strain evidence="1 2">93-53</strain>
    </source>
</reference>
<protein>
    <recommendedName>
        <fullName evidence="3">TIP120-domain-containing protein</fullName>
    </recommendedName>
</protein>
<dbReference type="OrthoDB" id="5396786at2759"/>
<evidence type="ECO:0000313" key="2">
    <source>
        <dbReference type="Proteomes" id="UP000076871"/>
    </source>
</evidence>
<dbReference type="InterPro" id="IPR013877">
    <property type="entry name" value="YAP-bd/ALF4/Glomulin"/>
</dbReference>
<organism evidence="1 2">
    <name type="scientific">Laetiporus sulphureus 93-53</name>
    <dbReference type="NCBI Taxonomy" id="1314785"/>
    <lineage>
        <taxon>Eukaryota</taxon>
        <taxon>Fungi</taxon>
        <taxon>Dikarya</taxon>
        <taxon>Basidiomycota</taxon>
        <taxon>Agaricomycotina</taxon>
        <taxon>Agaricomycetes</taxon>
        <taxon>Polyporales</taxon>
        <taxon>Laetiporus</taxon>
    </lineage>
</organism>
<dbReference type="GO" id="GO:0055105">
    <property type="term" value="F:ubiquitin-protein transferase inhibitor activity"/>
    <property type="evidence" value="ECO:0007669"/>
    <property type="project" value="TreeGrafter"/>
</dbReference>
<dbReference type="Pfam" id="PF08568">
    <property type="entry name" value="Kinetochor_Ybp2"/>
    <property type="match status" value="1"/>
</dbReference>
<dbReference type="AlphaFoldDB" id="A0A165GHG6"/>
<dbReference type="InterPro" id="IPR016024">
    <property type="entry name" value="ARM-type_fold"/>
</dbReference>
<proteinExistence type="predicted"/>
<dbReference type="PANTHER" id="PTHR15430:SF1">
    <property type="entry name" value="GLOMULIN"/>
    <property type="match status" value="1"/>
</dbReference>
<dbReference type="GO" id="GO:0005737">
    <property type="term" value="C:cytoplasm"/>
    <property type="evidence" value="ECO:0007669"/>
    <property type="project" value="TreeGrafter"/>
</dbReference>
<evidence type="ECO:0000313" key="1">
    <source>
        <dbReference type="EMBL" id="KZT10353.1"/>
    </source>
</evidence>
<keyword evidence="2" id="KW-1185">Reference proteome</keyword>
<dbReference type="Proteomes" id="UP000076871">
    <property type="component" value="Unassembled WGS sequence"/>
</dbReference>
<dbReference type="GeneID" id="63825087"/>
<dbReference type="InterPro" id="IPR019516">
    <property type="entry name" value="Glomulin/ALF4"/>
</dbReference>
<dbReference type="EMBL" id="KV427609">
    <property type="protein sequence ID" value="KZT10353.1"/>
    <property type="molecule type" value="Genomic_DNA"/>
</dbReference>